<proteinExistence type="predicted"/>
<dbReference type="AlphaFoldDB" id="A0A4Y2JPX1"/>
<name>A0A4Y2JPX1_ARAVE</name>
<feature type="chain" id="PRO_5021320413" evidence="3">
    <location>
        <begin position="22"/>
        <end position="106"/>
    </location>
</feature>
<dbReference type="PROSITE" id="PS50068">
    <property type="entry name" value="LDLRA_2"/>
    <property type="match status" value="1"/>
</dbReference>
<dbReference type="SMART" id="SM00192">
    <property type="entry name" value="LDLa"/>
    <property type="match status" value="1"/>
</dbReference>
<dbReference type="Proteomes" id="UP000499080">
    <property type="component" value="Unassembled WGS sequence"/>
</dbReference>
<evidence type="ECO:0000313" key="4">
    <source>
        <dbReference type="EMBL" id="GBM91392.1"/>
    </source>
</evidence>
<evidence type="ECO:0000256" key="2">
    <source>
        <dbReference type="PROSITE-ProRule" id="PRU00124"/>
    </source>
</evidence>
<gene>
    <name evidence="4" type="ORF">AVEN_42355_1</name>
</gene>
<organism evidence="4 5">
    <name type="scientific">Araneus ventricosus</name>
    <name type="common">Orbweaver spider</name>
    <name type="synonym">Epeira ventricosa</name>
    <dbReference type="NCBI Taxonomy" id="182803"/>
    <lineage>
        <taxon>Eukaryota</taxon>
        <taxon>Metazoa</taxon>
        <taxon>Ecdysozoa</taxon>
        <taxon>Arthropoda</taxon>
        <taxon>Chelicerata</taxon>
        <taxon>Arachnida</taxon>
        <taxon>Araneae</taxon>
        <taxon>Araneomorphae</taxon>
        <taxon>Entelegynae</taxon>
        <taxon>Araneoidea</taxon>
        <taxon>Araneidae</taxon>
        <taxon>Araneus</taxon>
    </lineage>
</organism>
<comment type="caution">
    <text evidence="4">The sequence shown here is derived from an EMBL/GenBank/DDBJ whole genome shotgun (WGS) entry which is preliminary data.</text>
</comment>
<keyword evidence="1 2" id="KW-1015">Disulfide bond</keyword>
<protein>
    <submittedName>
        <fullName evidence="4">Uncharacterized protein</fullName>
    </submittedName>
</protein>
<dbReference type="CDD" id="cd00112">
    <property type="entry name" value="LDLa"/>
    <property type="match status" value="1"/>
</dbReference>
<feature type="disulfide bond" evidence="2">
    <location>
        <begin position="39"/>
        <end position="57"/>
    </location>
</feature>
<dbReference type="InterPro" id="IPR036055">
    <property type="entry name" value="LDL_receptor-like_sf"/>
</dbReference>
<dbReference type="SUPFAM" id="SSF57424">
    <property type="entry name" value="LDL receptor-like module"/>
    <property type="match status" value="1"/>
</dbReference>
<dbReference type="OrthoDB" id="10037824at2759"/>
<dbReference type="Pfam" id="PF00057">
    <property type="entry name" value="Ldl_recept_a"/>
    <property type="match status" value="1"/>
</dbReference>
<keyword evidence="3" id="KW-0732">Signal</keyword>
<reference evidence="4 5" key="1">
    <citation type="journal article" date="2019" name="Sci. Rep.">
        <title>Orb-weaving spider Araneus ventricosus genome elucidates the spidroin gene catalogue.</title>
        <authorList>
            <person name="Kono N."/>
            <person name="Nakamura H."/>
            <person name="Ohtoshi R."/>
            <person name="Moran D.A.P."/>
            <person name="Shinohara A."/>
            <person name="Yoshida Y."/>
            <person name="Fujiwara M."/>
            <person name="Mori M."/>
            <person name="Tomita M."/>
            <person name="Arakawa K."/>
        </authorList>
    </citation>
    <scope>NUCLEOTIDE SEQUENCE [LARGE SCALE GENOMIC DNA]</scope>
</reference>
<comment type="caution">
    <text evidence="2">Lacks conserved residue(s) required for the propagation of feature annotation.</text>
</comment>
<feature type="disulfide bond" evidence="2">
    <location>
        <begin position="32"/>
        <end position="44"/>
    </location>
</feature>
<evidence type="ECO:0000313" key="5">
    <source>
        <dbReference type="Proteomes" id="UP000499080"/>
    </source>
</evidence>
<evidence type="ECO:0000256" key="1">
    <source>
        <dbReference type="ARBA" id="ARBA00023157"/>
    </source>
</evidence>
<accession>A0A4Y2JPX1</accession>
<evidence type="ECO:0000256" key="3">
    <source>
        <dbReference type="SAM" id="SignalP"/>
    </source>
</evidence>
<dbReference type="EMBL" id="BGPR01003703">
    <property type="protein sequence ID" value="GBM91392.1"/>
    <property type="molecule type" value="Genomic_DNA"/>
</dbReference>
<feature type="signal peptide" evidence="3">
    <location>
        <begin position="1"/>
        <end position="21"/>
    </location>
</feature>
<keyword evidence="5" id="KW-1185">Reference proteome</keyword>
<dbReference type="InterPro" id="IPR002172">
    <property type="entry name" value="LDrepeatLR_classA_rpt"/>
</dbReference>
<sequence length="106" mass="12142">MIWKISYAFVFFLWTLSSVSGLTREVVTNMPCFSFQFRCDTGKCIRKNYRCDNDLDCGRSDSSDEQNCGKGKIIAISSFHLFVEKSNKRKDAIASSFHYVSLVCKI</sequence>
<dbReference type="Gene3D" id="4.10.400.10">
    <property type="entry name" value="Low-density Lipoprotein Receptor"/>
    <property type="match status" value="1"/>
</dbReference>